<reference evidence="2 3" key="1">
    <citation type="submission" date="2020-04" db="EMBL/GenBank/DDBJ databases">
        <authorList>
            <person name="Hitch T.C.A."/>
            <person name="Wylensek D."/>
            <person name="Clavel T."/>
        </authorList>
    </citation>
    <scope>NUCLEOTIDE SEQUENCE [LARGE SCALE GENOMIC DNA]</scope>
    <source>
        <strain evidence="2 3">PG-251-APC-1</strain>
    </source>
</reference>
<feature type="signal peptide" evidence="1">
    <location>
        <begin position="1"/>
        <end position="26"/>
    </location>
</feature>
<accession>A0A848CLJ6</accession>
<keyword evidence="1" id="KW-0732">Signal</keyword>
<evidence type="ECO:0000313" key="2">
    <source>
        <dbReference type="EMBL" id="NME53267.1"/>
    </source>
</evidence>
<evidence type="ECO:0000313" key="3">
    <source>
        <dbReference type="Proteomes" id="UP000522333"/>
    </source>
</evidence>
<evidence type="ECO:0000256" key="1">
    <source>
        <dbReference type="SAM" id="SignalP"/>
    </source>
</evidence>
<dbReference type="EMBL" id="JABAFY010000105">
    <property type="protein sequence ID" value="NME53267.1"/>
    <property type="molecule type" value="Genomic_DNA"/>
</dbReference>
<sequence length="254" mass="27997">MKLRALCCGVMAAVFLIMTLSIGARAEQKEAVKKLNGEYAQTYNDILDQLCDIIDSTSSNPDSPPEMEGLVGVLESCKTENPAETFTRIGYAVQDINADGAPELVIGEIEERKGVACFGHTLYAVYTQSRSKIYCVVEGWARNSFQLLNDGSFFNQGSAGAMYSIFGRYILPPHKNTATCSDFYFTHEKDETLQMAYYYNTSGQFDKSVSQQITEAKYDAARNSYVEQVRTIQLIPLAAHAAPVRISAPSVSAQ</sequence>
<name>A0A848CLJ6_9BACT</name>
<proteinExistence type="predicted"/>
<feature type="chain" id="PRO_5032616631" evidence="1">
    <location>
        <begin position="27"/>
        <end position="254"/>
    </location>
</feature>
<dbReference type="RefSeq" id="WP_168936543.1">
    <property type="nucleotide sequence ID" value="NZ_JABAFY010000105.1"/>
</dbReference>
<organism evidence="2 3">
    <name type="scientific">Desulfovibrio piger</name>
    <dbReference type="NCBI Taxonomy" id="901"/>
    <lineage>
        <taxon>Bacteria</taxon>
        <taxon>Pseudomonadati</taxon>
        <taxon>Thermodesulfobacteriota</taxon>
        <taxon>Desulfovibrionia</taxon>
        <taxon>Desulfovibrionales</taxon>
        <taxon>Desulfovibrionaceae</taxon>
        <taxon>Desulfovibrio</taxon>
    </lineage>
</organism>
<dbReference type="AlphaFoldDB" id="A0A848CLJ6"/>
<dbReference type="Proteomes" id="UP000522333">
    <property type="component" value="Unassembled WGS sequence"/>
</dbReference>
<comment type="caution">
    <text evidence="2">The sequence shown here is derived from an EMBL/GenBank/DDBJ whole genome shotgun (WGS) entry which is preliminary data.</text>
</comment>
<protein>
    <submittedName>
        <fullName evidence="2">Uncharacterized protein</fullName>
    </submittedName>
</protein>
<gene>
    <name evidence="2" type="ORF">HF854_12310</name>
</gene>